<organism evidence="1">
    <name type="scientific">Fusarium oxysporum f. sp. melonis 26406</name>
    <dbReference type="NCBI Taxonomy" id="1089452"/>
    <lineage>
        <taxon>Eukaryota</taxon>
        <taxon>Fungi</taxon>
        <taxon>Dikarya</taxon>
        <taxon>Ascomycota</taxon>
        <taxon>Pezizomycotina</taxon>
        <taxon>Sordariomycetes</taxon>
        <taxon>Hypocreomycetidae</taxon>
        <taxon>Hypocreales</taxon>
        <taxon>Nectriaceae</taxon>
        <taxon>Fusarium</taxon>
        <taxon>Fusarium oxysporum species complex</taxon>
    </lineage>
</organism>
<reference evidence="1" key="2">
    <citation type="submission" date="2014-02" db="EMBL/GenBank/DDBJ databases">
        <title>Annotation of the Genome Sequence of Fusarium oxysporum f. sp. melonis 26406.</title>
        <authorList>
            <consortium name="The Broad Institute Genomics Platform"/>
            <person name="Ma L.-J."/>
            <person name="Corby-Kistler H."/>
            <person name="Broz K."/>
            <person name="Gale L.R."/>
            <person name="Jonkers W."/>
            <person name="O'Donnell K."/>
            <person name="Ploetz R."/>
            <person name="Steinberg C."/>
            <person name="Schwartz D.C."/>
            <person name="VanEtten H."/>
            <person name="Zhou S."/>
            <person name="Young S.K."/>
            <person name="Zeng Q."/>
            <person name="Gargeya S."/>
            <person name="Fitzgerald M."/>
            <person name="Abouelleil A."/>
            <person name="Alvarado L."/>
            <person name="Chapman S.B."/>
            <person name="Gainer-Dewar J."/>
            <person name="Goldberg J."/>
            <person name="Griggs A."/>
            <person name="Gujja S."/>
            <person name="Hansen M."/>
            <person name="Howarth C."/>
            <person name="Imamovic A."/>
            <person name="Ireland A."/>
            <person name="Larimer J."/>
            <person name="McCowan C."/>
            <person name="Murphy C."/>
            <person name="Pearson M."/>
            <person name="Poon T.W."/>
            <person name="Priest M."/>
            <person name="Roberts A."/>
            <person name="Saif S."/>
            <person name="Shea T."/>
            <person name="Sykes S."/>
            <person name="Wortman J."/>
            <person name="Nusbaum C."/>
            <person name="Birren B."/>
        </authorList>
    </citation>
    <scope>NUCLEOTIDE SEQUENCE</scope>
    <source>
        <strain evidence="1">26406</strain>
    </source>
</reference>
<dbReference type="AlphaFoldDB" id="W9Z3I9"/>
<name>W9Z3I9_FUSOX</name>
<proteinExistence type="predicted"/>
<dbReference type="VEuPathDB" id="FungiDB:FOMG_20032"/>
<reference evidence="1" key="1">
    <citation type="submission" date="2012-04" db="EMBL/GenBank/DDBJ databases">
        <title>The Genome Sequence of Fusarium oxysporum melonis.</title>
        <authorList>
            <consortium name="The Broad Institute Genome Sequencing Platform"/>
            <person name="Ma L.-J."/>
            <person name="Gale L.R."/>
            <person name="Schwartz D.C."/>
            <person name="Zhou S."/>
            <person name="Corby-Kistler H."/>
            <person name="Young S.K."/>
            <person name="Zeng Q."/>
            <person name="Gargeya S."/>
            <person name="Fitzgerald M."/>
            <person name="Haas B."/>
            <person name="Abouelleil A."/>
            <person name="Alvarado L."/>
            <person name="Arachchi H.M."/>
            <person name="Berlin A."/>
            <person name="Brown A."/>
            <person name="Chapman S.B."/>
            <person name="Chen Z."/>
            <person name="Dunbar C."/>
            <person name="Freedman E."/>
            <person name="Gearin G."/>
            <person name="Goldberg J."/>
            <person name="Griggs A."/>
            <person name="Gujja S."/>
            <person name="Heiman D."/>
            <person name="Howarth C."/>
            <person name="Larson L."/>
            <person name="Lui A."/>
            <person name="MacDonald P.J.P."/>
            <person name="Montmayeur A."/>
            <person name="Murphy C."/>
            <person name="Neiman D."/>
            <person name="Pearson M."/>
            <person name="Priest M."/>
            <person name="Roberts A."/>
            <person name="Saif S."/>
            <person name="Shea T."/>
            <person name="Shenoy N."/>
            <person name="Sisk P."/>
            <person name="Stolte C."/>
            <person name="Sykes S."/>
            <person name="Wortman J."/>
            <person name="Nusbaum C."/>
            <person name="Birren B."/>
        </authorList>
    </citation>
    <scope>NUCLEOTIDE SEQUENCE</scope>
    <source>
        <strain evidence="1">26406</strain>
    </source>
</reference>
<evidence type="ECO:0000313" key="1">
    <source>
        <dbReference type="EMBL" id="EXK23187.1"/>
    </source>
</evidence>
<dbReference type="EMBL" id="KI981254">
    <property type="protein sequence ID" value="EXK23187.1"/>
    <property type="molecule type" value="Genomic_DNA"/>
</dbReference>
<dbReference type="Proteomes" id="UP000030703">
    <property type="component" value="Unassembled WGS sequence"/>
</dbReference>
<gene>
    <name evidence="1" type="ORF">FOMG_20032</name>
</gene>
<dbReference type="HOGENOM" id="CLU_2794069_0_0_1"/>
<accession>W9Z3I9</accession>
<sequence length="68" mass="7581">MPLSRKHRKLLSNQIADHERQSNLPHGFINLYSIKAHEPLALASCANDEYTDDKTAGGDKKTLNLVGH</sequence>
<protein>
    <submittedName>
        <fullName evidence="1">Uncharacterized protein</fullName>
    </submittedName>
</protein>